<dbReference type="GO" id="GO:0004672">
    <property type="term" value="F:protein kinase activity"/>
    <property type="evidence" value="ECO:0007669"/>
    <property type="project" value="InterPro"/>
</dbReference>
<dbReference type="InterPro" id="IPR017441">
    <property type="entry name" value="Protein_kinase_ATP_BS"/>
</dbReference>
<gene>
    <name evidence="6" type="ORF">M6B38_295325</name>
</gene>
<accession>A0AAX6HTE2</accession>
<dbReference type="AlphaFoldDB" id="A0AAX6HTE2"/>
<organism evidence="6 7">
    <name type="scientific">Iris pallida</name>
    <name type="common">Sweet iris</name>
    <dbReference type="NCBI Taxonomy" id="29817"/>
    <lineage>
        <taxon>Eukaryota</taxon>
        <taxon>Viridiplantae</taxon>
        <taxon>Streptophyta</taxon>
        <taxon>Embryophyta</taxon>
        <taxon>Tracheophyta</taxon>
        <taxon>Spermatophyta</taxon>
        <taxon>Magnoliopsida</taxon>
        <taxon>Liliopsida</taxon>
        <taxon>Asparagales</taxon>
        <taxon>Iridaceae</taxon>
        <taxon>Iridoideae</taxon>
        <taxon>Irideae</taxon>
        <taxon>Iris</taxon>
    </lineage>
</organism>
<protein>
    <submittedName>
        <fullName evidence="6">L-type lectin-domain containing receptor kinase IV.1-like</fullName>
    </submittedName>
</protein>
<keyword evidence="4" id="KW-0472">Membrane</keyword>
<dbReference type="Proteomes" id="UP001140949">
    <property type="component" value="Unassembled WGS sequence"/>
</dbReference>
<comment type="caution">
    <text evidence="6">The sequence shown here is derived from an EMBL/GenBank/DDBJ whole genome shotgun (WGS) entry which is preliminary data.</text>
</comment>
<dbReference type="PANTHER" id="PTHR27007">
    <property type="match status" value="1"/>
</dbReference>
<feature type="binding site" evidence="3">
    <location>
        <position position="114"/>
    </location>
    <ligand>
        <name>ATP</name>
        <dbReference type="ChEBI" id="CHEBI:30616"/>
    </ligand>
</feature>
<dbReference type="InterPro" id="IPR000719">
    <property type="entry name" value="Prot_kinase_dom"/>
</dbReference>
<keyword evidence="6" id="KW-0418">Kinase</keyword>
<evidence type="ECO:0000256" key="2">
    <source>
        <dbReference type="ARBA" id="ARBA00022840"/>
    </source>
</evidence>
<keyword evidence="2 3" id="KW-0067">ATP-binding</keyword>
<keyword evidence="6" id="KW-0675">Receptor</keyword>
<dbReference type="PROSITE" id="PS50011">
    <property type="entry name" value="PROTEIN_KINASE_DOM"/>
    <property type="match status" value="1"/>
</dbReference>
<dbReference type="GO" id="GO:0005524">
    <property type="term" value="F:ATP binding"/>
    <property type="evidence" value="ECO:0007669"/>
    <property type="project" value="UniProtKB-UniRule"/>
</dbReference>
<dbReference type="SUPFAM" id="SSF56112">
    <property type="entry name" value="Protein kinase-like (PK-like)"/>
    <property type="match status" value="1"/>
</dbReference>
<reference evidence="6" key="1">
    <citation type="journal article" date="2023" name="GigaByte">
        <title>Genome assembly of the bearded iris, Iris pallida Lam.</title>
        <authorList>
            <person name="Bruccoleri R.E."/>
            <person name="Oakeley E.J."/>
            <person name="Faust A.M.E."/>
            <person name="Altorfer M."/>
            <person name="Dessus-Babus S."/>
            <person name="Burckhardt D."/>
            <person name="Oertli M."/>
            <person name="Naumann U."/>
            <person name="Petersen F."/>
            <person name="Wong J."/>
        </authorList>
    </citation>
    <scope>NUCLEOTIDE SEQUENCE</scope>
    <source>
        <strain evidence="6">GSM-AAB239-AS_SAM_17_03QT</strain>
    </source>
</reference>
<keyword evidence="1 3" id="KW-0547">Nucleotide-binding</keyword>
<evidence type="ECO:0000256" key="1">
    <source>
        <dbReference type="ARBA" id="ARBA00022741"/>
    </source>
</evidence>
<keyword evidence="4" id="KW-0812">Transmembrane</keyword>
<sequence>MVNGEAESLDYRKLPQLPRSKRKPQAYSSLAAATGIFTFALMVAATVILVVRKRIKYAEVLEDWEKEYGPHRFSYKTCTPATDGFKDNGLLGVGGFGRVYRGVLRASNIEVAVKRVSHKSGQGMKEFVAEIVSIGKLRHERNVAQLL</sequence>
<dbReference type="PROSITE" id="PS00107">
    <property type="entry name" value="PROTEIN_KINASE_ATP"/>
    <property type="match status" value="1"/>
</dbReference>
<evidence type="ECO:0000313" key="6">
    <source>
        <dbReference type="EMBL" id="KAJ6843971.1"/>
    </source>
</evidence>
<feature type="transmembrane region" description="Helical" evidence="4">
    <location>
        <begin position="26"/>
        <end position="51"/>
    </location>
</feature>
<keyword evidence="4" id="KW-1133">Transmembrane helix</keyword>
<dbReference type="Gene3D" id="3.30.200.20">
    <property type="entry name" value="Phosphorylase Kinase, domain 1"/>
    <property type="match status" value="1"/>
</dbReference>
<dbReference type="GO" id="GO:0051707">
    <property type="term" value="P:response to other organism"/>
    <property type="evidence" value="ECO:0007669"/>
    <property type="project" value="UniProtKB-ARBA"/>
</dbReference>
<evidence type="ECO:0000313" key="7">
    <source>
        <dbReference type="Proteomes" id="UP001140949"/>
    </source>
</evidence>
<dbReference type="InterPro" id="IPR050528">
    <property type="entry name" value="L-type_Lectin-RKs"/>
</dbReference>
<evidence type="ECO:0000256" key="4">
    <source>
        <dbReference type="SAM" id="Phobius"/>
    </source>
</evidence>
<feature type="domain" description="Protein kinase" evidence="5">
    <location>
        <begin position="85"/>
        <end position="147"/>
    </location>
</feature>
<dbReference type="EMBL" id="JANAVB010006800">
    <property type="protein sequence ID" value="KAJ6843971.1"/>
    <property type="molecule type" value="Genomic_DNA"/>
</dbReference>
<proteinExistence type="predicted"/>
<keyword evidence="7" id="KW-1185">Reference proteome</keyword>
<evidence type="ECO:0000256" key="3">
    <source>
        <dbReference type="PROSITE-ProRule" id="PRU10141"/>
    </source>
</evidence>
<name>A0AAX6HTE2_IRIPA</name>
<reference evidence="6" key="2">
    <citation type="submission" date="2023-04" db="EMBL/GenBank/DDBJ databases">
        <authorList>
            <person name="Bruccoleri R.E."/>
            <person name="Oakeley E.J."/>
            <person name="Faust A.-M."/>
            <person name="Dessus-Babus S."/>
            <person name="Altorfer M."/>
            <person name="Burckhardt D."/>
            <person name="Oertli M."/>
            <person name="Naumann U."/>
            <person name="Petersen F."/>
            <person name="Wong J."/>
        </authorList>
    </citation>
    <scope>NUCLEOTIDE SEQUENCE</scope>
    <source>
        <strain evidence="6">GSM-AAB239-AS_SAM_17_03QT</strain>
        <tissue evidence="6">Leaf</tissue>
    </source>
</reference>
<dbReference type="InterPro" id="IPR011009">
    <property type="entry name" value="Kinase-like_dom_sf"/>
</dbReference>
<evidence type="ECO:0000259" key="5">
    <source>
        <dbReference type="PROSITE" id="PS50011"/>
    </source>
</evidence>
<dbReference type="InterPro" id="IPR001245">
    <property type="entry name" value="Ser-Thr/Tyr_kinase_cat_dom"/>
</dbReference>
<dbReference type="Pfam" id="PF07714">
    <property type="entry name" value="PK_Tyr_Ser-Thr"/>
    <property type="match status" value="1"/>
</dbReference>
<keyword evidence="6" id="KW-0808">Transferase</keyword>